<evidence type="ECO:0000259" key="1">
    <source>
        <dbReference type="Pfam" id="PF23298"/>
    </source>
</evidence>
<organism evidence="3 4">
    <name type="scientific">Dissostichus mawsoni</name>
    <name type="common">Antarctic cod</name>
    <dbReference type="NCBI Taxonomy" id="36200"/>
    <lineage>
        <taxon>Eukaryota</taxon>
        <taxon>Metazoa</taxon>
        <taxon>Chordata</taxon>
        <taxon>Craniata</taxon>
        <taxon>Vertebrata</taxon>
        <taxon>Euteleostomi</taxon>
        <taxon>Actinopterygii</taxon>
        <taxon>Neopterygii</taxon>
        <taxon>Teleostei</taxon>
        <taxon>Neoteleostei</taxon>
        <taxon>Acanthomorphata</taxon>
        <taxon>Eupercaria</taxon>
        <taxon>Perciformes</taxon>
        <taxon>Notothenioidei</taxon>
        <taxon>Nototheniidae</taxon>
        <taxon>Dissostichus</taxon>
    </lineage>
</organism>
<dbReference type="EMBL" id="JAAKFY010000024">
    <property type="protein sequence ID" value="KAF3835841.1"/>
    <property type="molecule type" value="Genomic_DNA"/>
</dbReference>
<dbReference type="InterPro" id="IPR036058">
    <property type="entry name" value="Kazal_dom_sf"/>
</dbReference>
<protein>
    <recommendedName>
        <fullName evidence="5">Reversion-inducing cysteine-rich protein with Kazal motifs</fullName>
    </recommendedName>
</protein>
<dbReference type="InterPro" id="IPR056977">
    <property type="entry name" value="FnI_RECK"/>
</dbReference>
<dbReference type="Pfam" id="PF23298">
    <property type="entry name" value="FZ_RECK"/>
    <property type="match status" value="1"/>
</dbReference>
<dbReference type="Proteomes" id="UP000518266">
    <property type="component" value="Unassembled WGS sequence"/>
</dbReference>
<dbReference type="SUPFAM" id="SSF100895">
    <property type="entry name" value="Kazal-type serine protease inhibitors"/>
    <property type="match status" value="1"/>
</dbReference>
<sequence length="413" mass="45236">MCERISTNWGSQTWQDFDQLCEYNPVEKPLITCLPTELFRSCNVQSDQGAMNDMKLWSNGTIKMPFMNIPVLDIRKCLPDMWKAVACSLQIKPCLSKARGSLICKADCVEILTQCGDRKRFYEGQTPERICDLLSPTEDPERCIPLYKYLSPSPLGSSEMEEVVHPVTPTPVPALTCASCGVSGRLENCEETPCEETMRSCSTAGAKGVPPSSPHPFLWEDSHGSSFSKNCRSCFCFSGETICSKKPCLTPHSSEDERRLFTGLPCSCPHHFVRSVLLTVGRTQRLRCSMSRILRPELPVRTLQTQRPCRGKHCAGLSDPCRGKPVAGPERPLQRETCSRGLSIVQPACDTDGLVHSSTCRLLQAGKTLAYLGPCQGSCHAVGPVSEGAPETACSGVPCPPLSPLHCTPLTPQ</sequence>
<accession>A0A7J5XFT6</accession>
<gene>
    <name evidence="3" type="ORF">F7725_028399</name>
</gene>
<feature type="domain" description="Reversion-inducing cysteine-rich protein with Kazal fibronectin type I module" evidence="2">
    <location>
        <begin position="222"/>
        <end position="248"/>
    </location>
</feature>
<dbReference type="AlphaFoldDB" id="A0A7J5XFT6"/>
<keyword evidence="4" id="KW-1185">Reference proteome</keyword>
<dbReference type="GO" id="GO:0008191">
    <property type="term" value="F:metalloendopeptidase inhibitor activity"/>
    <property type="evidence" value="ECO:0007669"/>
    <property type="project" value="InterPro"/>
</dbReference>
<name>A0A7J5XFT6_DISMA</name>
<dbReference type="InterPro" id="IPR039016">
    <property type="entry name" value="RECK"/>
</dbReference>
<dbReference type="GO" id="GO:0030198">
    <property type="term" value="P:extracellular matrix organization"/>
    <property type="evidence" value="ECO:0007669"/>
    <property type="project" value="TreeGrafter"/>
</dbReference>
<evidence type="ECO:0000259" key="2">
    <source>
        <dbReference type="Pfam" id="PF25028"/>
    </source>
</evidence>
<dbReference type="InterPro" id="IPR056979">
    <property type="entry name" value="FZ_RECK"/>
</dbReference>
<evidence type="ECO:0000313" key="3">
    <source>
        <dbReference type="EMBL" id="KAF3835841.1"/>
    </source>
</evidence>
<evidence type="ECO:0000313" key="4">
    <source>
        <dbReference type="Proteomes" id="UP000518266"/>
    </source>
</evidence>
<dbReference type="OrthoDB" id="5956770at2759"/>
<feature type="domain" description="Reversion-inducing cysteine-rich protein with Kazal frizzled-like" evidence="1">
    <location>
        <begin position="35"/>
        <end position="151"/>
    </location>
</feature>
<dbReference type="Pfam" id="PF25028">
    <property type="entry name" value="FnI_RECK"/>
    <property type="match status" value="1"/>
</dbReference>
<proteinExistence type="predicted"/>
<dbReference type="GO" id="GO:0005886">
    <property type="term" value="C:plasma membrane"/>
    <property type="evidence" value="ECO:0007669"/>
    <property type="project" value="TreeGrafter"/>
</dbReference>
<dbReference type="PANTHER" id="PTHR13487">
    <property type="entry name" value="SERINE PROTEASE INHIBITOR"/>
    <property type="match status" value="1"/>
</dbReference>
<dbReference type="PANTHER" id="PTHR13487:SF3">
    <property type="entry name" value="REVERSION-INDUCING CYSTEINE-RICH PROTEIN WITH KAZAL MOTIFS"/>
    <property type="match status" value="1"/>
</dbReference>
<reference evidence="3 4" key="1">
    <citation type="submission" date="2020-03" db="EMBL/GenBank/DDBJ databases">
        <title>Dissostichus mawsoni Genome sequencing and assembly.</title>
        <authorList>
            <person name="Park H."/>
        </authorList>
    </citation>
    <scope>NUCLEOTIDE SEQUENCE [LARGE SCALE GENOMIC DNA]</scope>
    <source>
        <strain evidence="3">DM0001</strain>
        <tissue evidence="3">Muscle</tissue>
    </source>
</reference>
<comment type="caution">
    <text evidence="3">The sequence shown here is derived from an EMBL/GenBank/DDBJ whole genome shotgun (WGS) entry which is preliminary data.</text>
</comment>
<evidence type="ECO:0008006" key="5">
    <source>
        <dbReference type="Google" id="ProtNLM"/>
    </source>
</evidence>